<protein>
    <submittedName>
        <fullName evidence="2">Uncharacterized protein</fullName>
    </submittedName>
</protein>
<name>A0A7C8Z5D8_OPUST</name>
<organism evidence="2">
    <name type="scientific">Opuntia streptacantha</name>
    <name type="common">Prickly pear cactus</name>
    <name type="synonym">Opuntia cardona</name>
    <dbReference type="NCBI Taxonomy" id="393608"/>
    <lineage>
        <taxon>Eukaryota</taxon>
        <taxon>Viridiplantae</taxon>
        <taxon>Streptophyta</taxon>
        <taxon>Embryophyta</taxon>
        <taxon>Tracheophyta</taxon>
        <taxon>Spermatophyta</taxon>
        <taxon>Magnoliopsida</taxon>
        <taxon>eudicotyledons</taxon>
        <taxon>Gunneridae</taxon>
        <taxon>Pentapetalae</taxon>
        <taxon>Caryophyllales</taxon>
        <taxon>Cactineae</taxon>
        <taxon>Cactaceae</taxon>
        <taxon>Opuntioideae</taxon>
        <taxon>Opuntia</taxon>
    </lineage>
</organism>
<feature type="chain" id="PRO_5027573539" evidence="1">
    <location>
        <begin position="20"/>
        <end position="180"/>
    </location>
</feature>
<dbReference type="EMBL" id="GISG01088919">
    <property type="protein sequence ID" value="MBA4633973.1"/>
    <property type="molecule type" value="Transcribed_RNA"/>
</dbReference>
<feature type="signal peptide" evidence="1">
    <location>
        <begin position="1"/>
        <end position="19"/>
    </location>
</feature>
<proteinExistence type="predicted"/>
<accession>A0A7C8Z5D8</accession>
<keyword evidence="1" id="KW-0732">Signal</keyword>
<reference evidence="2" key="1">
    <citation type="journal article" date="2013" name="J. Plant Res.">
        <title>Effect of fungi and light on seed germination of three Opuntia species from semiarid lands of central Mexico.</title>
        <authorList>
            <person name="Delgado-Sanchez P."/>
            <person name="Jimenez-Bremont J.F."/>
            <person name="Guerrero-Gonzalez Mde L."/>
            <person name="Flores J."/>
        </authorList>
    </citation>
    <scope>NUCLEOTIDE SEQUENCE</scope>
    <source>
        <tissue evidence="2">Cladode</tissue>
    </source>
</reference>
<sequence>MIQWTVLLPGFLIMEYSMSMTECTSLNILTTQANMISFHYQSSKSKCFTNCPVNALPSFNHLSTLLINPFNCSMWLEILRKCSDCLTNILQDLRLNPSVTDSGKLLRGLETLPVCSKPIPPLWHVILAGFKLLIEDRNYLFVGLVNVFFRHLPSFKKFAFVNIKCRRMTPDNLVHFRLCK</sequence>
<evidence type="ECO:0000313" key="2">
    <source>
        <dbReference type="EMBL" id="MBA4633973.1"/>
    </source>
</evidence>
<reference evidence="2" key="2">
    <citation type="submission" date="2020-07" db="EMBL/GenBank/DDBJ databases">
        <authorList>
            <person name="Vera ALvarez R."/>
            <person name="Arias-Moreno D.M."/>
            <person name="Jimenez-Jacinto V."/>
            <person name="Jimenez-Bremont J.F."/>
            <person name="Swaminathan K."/>
            <person name="Moose S.P."/>
            <person name="Guerrero-Gonzalez M.L."/>
            <person name="Marino-Ramirez L."/>
            <person name="Landsman D."/>
            <person name="Rodriguez-Kessler M."/>
            <person name="Delgado-Sanchez P."/>
        </authorList>
    </citation>
    <scope>NUCLEOTIDE SEQUENCE</scope>
    <source>
        <tissue evidence="2">Cladode</tissue>
    </source>
</reference>
<evidence type="ECO:0000256" key="1">
    <source>
        <dbReference type="SAM" id="SignalP"/>
    </source>
</evidence>
<dbReference type="AlphaFoldDB" id="A0A7C8Z5D8"/>